<reference evidence="1" key="2">
    <citation type="journal article" date="2020" name="Nat. Commun.">
        <title>Large-scale genome sequencing of mycorrhizal fungi provides insights into the early evolution of symbiotic traits.</title>
        <authorList>
            <person name="Miyauchi S."/>
            <person name="Kiss E."/>
            <person name="Kuo A."/>
            <person name="Drula E."/>
            <person name="Kohler A."/>
            <person name="Sanchez-Garcia M."/>
            <person name="Morin E."/>
            <person name="Andreopoulos B."/>
            <person name="Barry K.W."/>
            <person name="Bonito G."/>
            <person name="Buee M."/>
            <person name="Carver A."/>
            <person name="Chen C."/>
            <person name="Cichocki N."/>
            <person name="Clum A."/>
            <person name="Culley D."/>
            <person name="Crous P.W."/>
            <person name="Fauchery L."/>
            <person name="Girlanda M."/>
            <person name="Hayes R.D."/>
            <person name="Keri Z."/>
            <person name="LaButti K."/>
            <person name="Lipzen A."/>
            <person name="Lombard V."/>
            <person name="Magnuson J."/>
            <person name="Maillard F."/>
            <person name="Murat C."/>
            <person name="Nolan M."/>
            <person name="Ohm R.A."/>
            <person name="Pangilinan J."/>
            <person name="Pereira M.F."/>
            <person name="Perotto S."/>
            <person name="Peter M."/>
            <person name="Pfister S."/>
            <person name="Riley R."/>
            <person name="Sitrit Y."/>
            <person name="Stielow J.B."/>
            <person name="Szollosi G."/>
            <person name="Zifcakova L."/>
            <person name="Stursova M."/>
            <person name="Spatafora J.W."/>
            <person name="Tedersoo L."/>
            <person name="Vaario L.M."/>
            <person name="Yamada A."/>
            <person name="Yan M."/>
            <person name="Wang P."/>
            <person name="Xu J."/>
            <person name="Bruns T."/>
            <person name="Baldrian P."/>
            <person name="Vilgalys R."/>
            <person name="Dunand C."/>
            <person name="Henrissat B."/>
            <person name="Grigoriev I.V."/>
            <person name="Hibbett D."/>
            <person name="Nagy L.G."/>
            <person name="Martin F.M."/>
        </authorList>
    </citation>
    <scope>NUCLEOTIDE SEQUENCE</scope>
    <source>
        <strain evidence="1">P2</strain>
    </source>
</reference>
<evidence type="ECO:0000313" key="1">
    <source>
        <dbReference type="EMBL" id="KAF9647016.1"/>
    </source>
</evidence>
<comment type="caution">
    <text evidence="1">The sequence shown here is derived from an EMBL/GenBank/DDBJ whole genome shotgun (WGS) entry which is preliminary data.</text>
</comment>
<dbReference type="Proteomes" id="UP000886501">
    <property type="component" value="Unassembled WGS sequence"/>
</dbReference>
<proteinExistence type="predicted"/>
<accession>A0ACB6ZBN6</accession>
<sequence>MSPHTVGNTLGAVLIGSGFAAVLTGVVATQAVYYFQHYQDDKPSGKLMVAVVWFLDILHTIMVFVSDWLWLIDHFGDAGASGWIPWSLGVTVILTAVVTIIVHAFFVFRIYGLSRGNWFVVSPILILAAIRLGLASASCANMLKYGNFAKFVDNAAWMFTMGLVTSSVLDVVTTSCLLWYLDNARTGFAG</sequence>
<gene>
    <name evidence="1" type="ORF">BDM02DRAFT_3117731</name>
</gene>
<keyword evidence="2" id="KW-1185">Reference proteome</keyword>
<evidence type="ECO:0000313" key="2">
    <source>
        <dbReference type="Proteomes" id="UP000886501"/>
    </source>
</evidence>
<reference evidence="1" key="1">
    <citation type="submission" date="2019-10" db="EMBL/GenBank/DDBJ databases">
        <authorList>
            <consortium name="DOE Joint Genome Institute"/>
            <person name="Kuo A."/>
            <person name="Miyauchi S."/>
            <person name="Kiss E."/>
            <person name="Drula E."/>
            <person name="Kohler A."/>
            <person name="Sanchez-Garcia M."/>
            <person name="Andreopoulos B."/>
            <person name="Barry K.W."/>
            <person name="Bonito G."/>
            <person name="Buee M."/>
            <person name="Carver A."/>
            <person name="Chen C."/>
            <person name="Cichocki N."/>
            <person name="Clum A."/>
            <person name="Culley D."/>
            <person name="Crous P.W."/>
            <person name="Fauchery L."/>
            <person name="Girlanda M."/>
            <person name="Hayes R."/>
            <person name="Keri Z."/>
            <person name="Labutti K."/>
            <person name="Lipzen A."/>
            <person name="Lombard V."/>
            <person name="Magnuson J."/>
            <person name="Maillard F."/>
            <person name="Morin E."/>
            <person name="Murat C."/>
            <person name="Nolan M."/>
            <person name="Ohm R."/>
            <person name="Pangilinan J."/>
            <person name="Pereira M."/>
            <person name="Perotto S."/>
            <person name="Peter M."/>
            <person name="Riley R."/>
            <person name="Sitrit Y."/>
            <person name="Stielow B."/>
            <person name="Szollosi G."/>
            <person name="Zifcakova L."/>
            <person name="Stursova M."/>
            <person name="Spatafora J.W."/>
            <person name="Tedersoo L."/>
            <person name="Vaario L.-M."/>
            <person name="Yamada A."/>
            <person name="Yan M."/>
            <person name="Wang P."/>
            <person name="Xu J."/>
            <person name="Bruns T."/>
            <person name="Baldrian P."/>
            <person name="Vilgalys R."/>
            <person name="Henrissat B."/>
            <person name="Grigoriev I.V."/>
            <person name="Hibbett D."/>
            <person name="Nagy L.G."/>
            <person name="Martin F.M."/>
        </authorList>
    </citation>
    <scope>NUCLEOTIDE SEQUENCE</scope>
    <source>
        <strain evidence="1">P2</strain>
    </source>
</reference>
<organism evidence="1 2">
    <name type="scientific">Thelephora ganbajun</name>
    <name type="common">Ganba fungus</name>
    <dbReference type="NCBI Taxonomy" id="370292"/>
    <lineage>
        <taxon>Eukaryota</taxon>
        <taxon>Fungi</taxon>
        <taxon>Dikarya</taxon>
        <taxon>Basidiomycota</taxon>
        <taxon>Agaricomycotina</taxon>
        <taxon>Agaricomycetes</taxon>
        <taxon>Thelephorales</taxon>
        <taxon>Thelephoraceae</taxon>
        <taxon>Thelephora</taxon>
    </lineage>
</organism>
<dbReference type="EMBL" id="MU118043">
    <property type="protein sequence ID" value="KAF9647016.1"/>
    <property type="molecule type" value="Genomic_DNA"/>
</dbReference>
<protein>
    <submittedName>
        <fullName evidence="1">Uncharacterized protein</fullName>
    </submittedName>
</protein>
<name>A0ACB6ZBN6_THEGA</name>